<organism evidence="1 2">
    <name type="scientific">Pantoea eucalypti</name>
    <dbReference type="NCBI Taxonomy" id="470933"/>
    <lineage>
        <taxon>Bacteria</taxon>
        <taxon>Pseudomonadati</taxon>
        <taxon>Pseudomonadota</taxon>
        <taxon>Gammaproteobacteria</taxon>
        <taxon>Enterobacterales</taxon>
        <taxon>Erwiniaceae</taxon>
        <taxon>Pantoea</taxon>
    </lineage>
</organism>
<comment type="caution">
    <text evidence="1">The sequence shown here is derived from an EMBL/GenBank/DDBJ whole genome shotgun (WGS) entry which is preliminary data.</text>
</comment>
<accession>A0ABY2ZB12</accession>
<dbReference type="GeneID" id="90523587"/>
<evidence type="ECO:0000313" key="1">
    <source>
        <dbReference type="EMBL" id="TPV30147.1"/>
    </source>
</evidence>
<dbReference type="Proteomes" id="UP000315469">
    <property type="component" value="Unassembled WGS sequence"/>
</dbReference>
<protein>
    <submittedName>
        <fullName evidence="1">Uncharacterized protein</fullName>
    </submittedName>
</protein>
<keyword evidence="2" id="KW-1185">Reference proteome</keyword>
<sequence>MLKAKKYYVSFHYESGTLLHREGCNLLPKSPESRTFIGTLYTSQQAMTVAVVHHRNTEHCPVCLKKQNPEQADARKEQFASLSQKRRTVNTKRPVSKAKPEVVIATQKCQSDGGAKVMPAAAVMKSAMAQPQHGPQQVVRIKKGVEAVAVQHFVYSWPD</sequence>
<proteinExistence type="predicted"/>
<gene>
    <name evidence="1" type="ORF">FJW02_20860</name>
</gene>
<reference evidence="1 2" key="1">
    <citation type="submission" date="2019-06" db="EMBL/GenBank/DDBJ databases">
        <title>Taxogenomics and systematics of the genus Pantoea.</title>
        <authorList>
            <person name="Tambong J.T."/>
        </authorList>
    </citation>
    <scope>NUCLEOTIDE SEQUENCE [LARGE SCALE GENOMIC DNA]</scope>
    <source>
        <strain evidence="1 2">LMG 24197</strain>
    </source>
</reference>
<dbReference type="EMBL" id="VHJB01000090">
    <property type="protein sequence ID" value="TPV30147.1"/>
    <property type="molecule type" value="Genomic_DNA"/>
</dbReference>
<name>A0ABY2ZB12_9GAMM</name>
<evidence type="ECO:0000313" key="2">
    <source>
        <dbReference type="Proteomes" id="UP000315469"/>
    </source>
</evidence>
<dbReference type="RefSeq" id="WP_140916579.1">
    <property type="nucleotide sequence ID" value="NZ_CP045723.1"/>
</dbReference>